<keyword evidence="1" id="KW-1133">Transmembrane helix</keyword>
<keyword evidence="1" id="KW-0812">Transmembrane</keyword>
<evidence type="ECO:0000313" key="2">
    <source>
        <dbReference type="EMBL" id="KAA2235723.1"/>
    </source>
</evidence>
<dbReference type="Proteomes" id="UP000323142">
    <property type="component" value="Unassembled WGS sequence"/>
</dbReference>
<feature type="transmembrane region" description="Helical" evidence="1">
    <location>
        <begin position="41"/>
        <end position="67"/>
    </location>
</feature>
<feature type="transmembrane region" description="Helical" evidence="1">
    <location>
        <begin position="87"/>
        <end position="109"/>
    </location>
</feature>
<dbReference type="RefSeq" id="WP_149820091.1">
    <property type="nucleotide sequence ID" value="NZ_VUOA01000033.1"/>
</dbReference>
<keyword evidence="1" id="KW-0472">Membrane</keyword>
<evidence type="ECO:0000256" key="1">
    <source>
        <dbReference type="SAM" id="Phobius"/>
    </source>
</evidence>
<dbReference type="InterPro" id="IPR008407">
    <property type="entry name" value="Brnchd-chn_aa_trnsp_AzlD"/>
</dbReference>
<evidence type="ECO:0000313" key="3">
    <source>
        <dbReference type="Proteomes" id="UP000323142"/>
    </source>
</evidence>
<dbReference type="Pfam" id="PF05437">
    <property type="entry name" value="AzlD"/>
    <property type="match status" value="1"/>
</dbReference>
<organism evidence="2 3">
    <name type="scientific">Salinarimonas soli</name>
    <dbReference type="NCBI Taxonomy" id="1638099"/>
    <lineage>
        <taxon>Bacteria</taxon>
        <taxon>Pseudomonadati</taxon>
        <taxon>Pseudomonadota</taxon>
        <taxon>Alphaproteobacteria</taxon>
        <taxon>Hyphomicrobiales</taxon>
        <taxon>Salinarimonadaceae</taxon>
        <taxon>Salinarimonas</taxon>
    </lineage>
</organism>
<name>A0A5B2V8A8_9HYPH</name>
<gene>
    <name evidence="2" type="ORF">F0L46_18015</name>
</gene>
<dbReference type="AlphaFoldDB" id="A0A5B2V8A8"/>
<accession>A0A5B2V8A8</accession>
<reference evidence="2 3" key="2">
    <citation type="submission" date="2019-09" db="EMBL/GenBank/DDBJ databases">
        <authorList>
            <person name="Jin C."/>
        </authorList>
    </citation>
    <scope>NUCLEOTIDE SEQUENCE [LARGE SCALE GENOMIC DNA]</scope>
    <source>
        <strain evidence="2 3">BN140002</strain>
    </source>
</reference>
<dbReference type="OrthoDB" id="7855510at2"/>
<sequence>MSEALWPYLVVIACGFLPTELWRLLAVTLSRGLADDSEILFWVRAVASALLAAVVAKLVLGAGGALADVPLAGRLAALAVGLGGYFAARRSVIAGLVAGQAVLVGIAWLR</sequence>
<dbReference type="EMBL" id="VUOA01000033">
    <property type="protein sequence ID" value="KAA2235723.1"/>
    <property type="molecule type" value="Genomic_DNA"/>
</dbReference>
<feature type="transmembrane region" description="Helical" evidence="1">
    <location>
        <begin position="6"/>
        <end position="29"/>
    </location>
</feature>
<reference evidence="2 3" key="1">
    <citation type="submission" date="2019-09" db="EMBL/GenBank/DDBJ databases">
        <title>Salinarimonas rosea gen. nov., sp. nov., a new member of the a-2 subgroup of the Proteobacteria.</title>
        <authorList>
            <person name="Liu J."/>
        </authorList>
    </citation>
    <scope>NUCLEOTIDE SEQUENCE [LARGE SCALE GENOMIC DNA]</scope>
    <source>
        <strain evidence="2 3">BN140002</strain>
    </source>
</reference>
<keyword evidence="3" id="KW-1185">Reference proteome</keyword>
<protein>
    <submittedName>
        <fullName evidence="2">AzlD domain-containing protein</fullName>
    </submittedName>
</protein>
<proteinExistence type="predicted"/>
<comment type="caution">
    <text evidence="2">The sequence shown here is derived from an EMBL/GenBank/DDBJ whole genome shotgun (WGS) entry which is preliminary data.</text>
</comment>